<dbReference type="GO" id="GO:0043709">
    <property type="term" value="P:cell adhesion involved in single-species biofilm formation"/>
    <property type="evidence" value="ECO:0007669"/>
    <property type="project" value="TreeGrafter"/>
</dbReference>
<dbReference type="Gene3D" id="1.10.3210.10">
    <property type="entry name" value="Hypothetical protein af1432"/>
    <property type="match status" value="1"/>
</dbReference>
<dbReference type="PROSITE" id="PS51833">
    <property type="entry name" value="HDOD"/>
    <property type="match status" value="1"/>
</dbReference>
<accession>A0A7W0C7L6</accession>
<dbReference type="InterPro" id="IPR043128">
    <property type="entry name" value="Rev_trsase/Diguanyl_cyclase"/>
</dbReference>
<evidence type="ECO:0000313" key="6">
    <source>
        <dbReference type="Proteomes" id="UP000525298"/>
    </source>
</evidence>
<name>A0A7W0C7L6_9BACT</name>
<dbReference type="Pfam" id="PF08668">
    <property type="entry name" value="HDOD"/>
    <property type="match status" value="1"/>
</dbReference>
<dbReference type="SMART" id="SM00267">
    <property type="entry name" value="GGDEF"/>
    <property type="match status" value="1"/>
</dbReference>
<comment type="catalytic activity">
    <reaction evidence="2">
        <text>2 GTP = 3',3'-c-di-GMP + 2 diphosphate</text>
        <dbReference type="Rhea" id="RHEA:24898"/>
        <dbReference type="ChEBI" id="CHEBI:33019"/>
        <dbReference type="ChEBI" id="CHEBI:37565"/>
        <dbReference type="ChEBI" id="CHEBI:58805"/>
        <dbReference type="EC" id="2.7.7.65"/>
    </reaction>
</comment>
<keyword evidence="6" id="KW-1185">Reference proteome</keyword>
<evidence type="ECO:0000313" key="5">
    <source>
        <dbReference type="EMBL" id="MBA2880540.1"/>
    </source>
</evidence>
<dbReference type="RefSeq" id="WP_181550213.1">
    <property type="nucleotide sequence ID" value="NZ_JACDUS010000002.1"/>
</dbReference>
<comment type="caution">
    <text evidence="5">The sequence shown here is derived from an EMBL/GenBank/DDBJ whole genome shotgun (WGS) entry which is preliminary data.</text>
</comment>
<dbReference type="InterPro" id="IPR029787">
    <property type="entry name" value="Nucleotide_cyclase"/>
</dbReference>
<dbReference type="PANTHER" id="PTHR45138">
    <property type="entry name" value="REGULATORY COMPONENTS OF SENSORY TRANSDUCTION SYSTEM"/>
    <property type="match status" value="1"/>
</dbReference>
<dbReference type="Proteomes" id="UP000525298">
    <property type="component" value="Unassembled WGS sequence"/>
</dbReference>
<dbReference type="GO" id="GO:0005886">
    <property type="term" value="C:plasma membrane"/>
    <property type="evidence" value="ECO:0007669"/>
    <property type="project" value="TreeGrafter"/>
</dbReference>
<dbReference type="InterPro" id="IPR013976">
    <property type="entry name" value="HDOD"/>
</dbReference>
<reference evidence="5 6" key="1">
    <citation type="submission" date="2020-07" db="EMBL/GenBank/DDBJ databases">
        <title>Genomic Encyclopedia of Type Strains, Phase IV (KMG-IV): sequencing the most valuable type-strain genomes for metagenomic binning, comparative biology and taxonomic classification.</title>
        <authorList>
            <person name="Goeker M."/>
        </authorList>
    </citation>
    <scope>NUCLEOTIDE SEQUENCE [LARGE SCALE GENOMIC DNA]</scope>
    <source>
        <strain evidence="5 6">DSM 17721</strain>
    </source>
</reference>
<dbReference type="InterPro" id="IPR000160">
    <property type="entry name" value="GGDEF_dom"/>
</dbReference>
<dbReference type="SUPFAM" id="SSF55073">
    <property type="entry name" value="Nucleotide cyclase"/>
    <property type="match status" value="1"/>
</dbReference>
<evidence type="ECO:0000259" key="4">
    <source>
        <dbReference type="PROSITE" id="PS51833"/>
    </source>
</evidence>
<organism evidence="5 6">
    <name type="scientific">Desulfosalsimonas propionicica</name>
    <dbReference type="NCBI Taxonomy" id="332175"/>
    <lineage>
        <taxon>Bacteria</taxon>
        <taxon>Pseudomonadati</taxon>
        <taxon>Thermodesulfobacteriota</taxon>
        <taxon>Desulfobacteria</taxon>
        <taxon>Desulfobacterales</taxon>
        <taxon>Desulfosalsimonadaceae</taxon>
        <taxon>Desulfosalsimonas</taxon>
    </lineage>
</organism>
<evidence type="ECO:0000256" key="2">
    <source>
        <dbReference type="ARBA" id="ARBA00034247"/>
    </source>
</evidence>
<dbReference type="InterPro" id="IPR050469">
    <property type="entry name" value="Diguanylate_Cyclase"/>
</dbReference>
<feature type="domain" description="GGDEF" evidence="3">
    <location>
        <begin position="361"/>
        <end position="495"/>
    </location>
</feature>
<dbReference type="EC" id="2.7.7.65" evidence="1"/>
<dbReference type="Gene3D" id="3.30.70.270">
    <property type="match status" value="1"/>
</dbReference>
<proteinExistence type="predicted"/>
<dbReference type="PROSITE" id="PS50887">
    <property type="entry name" value="GGDEF"/>
    <property type="match status" value="1"/>
</dbReference>
<feature type="domain" description="HDOD" evidence="4">
    <location>
        <begin position="19"/>
        <end position="213"/>
    </location>
</feature>
<dbReference type="SUPFAM" id="SSF109604">
    <property type="entry name" value="HD-domain/PDEase-like"/>
    <property type="match status" value="1"/>
</dbReference>
<evidence type="ECO:0000259" key="3">
    <source>
        <dbReference type="PROSITE" id="PS50887"/>
    </source>
</evidence>
<dbReference type="AlphaFoldDB" id="A0A7W0C7L6"/>
<dbReference type="NCBIfam" id="TIGR00254">
    <property type="entry name" value="GGDEF"/>
    <property type="match status" value="1"/>
</dbReference>
<evidence type="ECO:0000256" key="1">
    <source>
        <dbReference type="ARBA" id="ARBA00012528"/>
    </source>
</evidence>
<dbReference type="Pfam" id="PF00990">
    <property type="entry name" value="GGDEF"/>
    <property type="match status" value="1"/>
</dbReference>
<protein>
    <recommendedName>
        <fullName evidence="1">diguanylate cyclase</fullName>
        <ecNumber evidence="1">2.7.7.65</ecNumber>
    </recommendedName>
</protein>
<gene>
    <name evidence="5" type="ORF">HNR65_000858</name>
</gene>
<dbReference type="PANTHER" id="PTHR45138:SF9">
    <property type="entry name" value="DIGUANYLATE CYCLASE DGCM-RELATED"/>
    <property type="match status" value="1"/>
</dbReference>
<dbReference type="GO" id="GO:0052621">
    <property type="term" value="F:diguanylate cyclase activity"/>
    <property type="evidence" value="ECO:0007669"/>
    <property type="project" value="UniProtKB-EC"/>
</dbReference>
<dbReference type="FunFam" id="3.30.70.270:FF:000001">
    <property type="entry name" value="Diguanylate cyclase domain protein"/>
    <property type="match status" value="1"/>
</dbReference>
<sequence length="496" mass="56468">MSAQHIENLSKELCSLDDLPALPHVALRILENIKNPDTSMHQLAEILAMDPPLSAKVLNVVNSPFFGLSRKITNLPHAVNLLGEESLKYIALSFSLINLFKKSQNRLDYSRFWRKSLICAVVSRLMAKQVLSGDAEDMYLLGLLHNIGMLVLAQSRPQQYAMVMEKTDSQDMLLHHAENEIFGCSHMEIGAFLLTEWGLPAGFAIPVSHHHYPDSLETSDSRYRDRTRILHLADEIFVFLYEDNSALQLALVKDLLEHYGMSETIKLEDLLNQAFHQIDPLLPFFELERDSSMDYLKILEESKKELFNLSFGLTRKVQKQEEHIGTLSRLAYRDGLTRLRNFQSFQEAMDREMAAIERYGHTSILAMVDLDHFKAVNDAHGHAAGDQVLRSVGRFFTENIRKSDVVARYGGEEFVLILSRTPVDKGFQILDRLCAQLAEMKVEYKGKKLSVTMSVGITRMSPDEPLPKSELLWQADQALYTAKHQGRNCCSLWSQT</sequence>
<dbReference type="EMBL" id="JACDUS010000002">
    <property type="protein sequence ID" value="MBA2880540.1"/>
    <property type="molecule type" value="Genomic_DNA"/>
</dbReference>
<dbReference type="CDD" id="cd01949">
    <property type="entry name" value="GGDEF"/>
    <property type="match status" value="1"/>
</dbReference>
<dbReference type="GO" id="GO:1902201">
    <property type="term" value="P:negative regulation of bacterial-type flagellum-dependent cell motility"/>
    <property type="evidence" value="ECO:0007669"/>
    <property type="project" value="TreeGrafter"/>
</dbReference>